<name>A0A4R0RVX6_9APHY</name>
<accession>A0A4R0RVX6</accession>
<evidence type="ECO:0000313" key="2">
    <source>
        <dbReference type="EMBL" id="TCD66964.1"/>
    </source>
</evidence>
<protein>
    <submittedName>
        <fullName evidence="2">Uncharacterized protein</fullName>
    </submittedName>
</protein>
<dbReference type="Proteomes" id="UP000292702">
    <property type="component" value="Unassembled WGS sequence"/>
</dbReference>
<organism evidence="2 3">
    <name type="scientific">Steccherinum ochraceum</name>
    <dbReference type="NCBI Taxonomy" id="92696"/>
    <lineage>
        <taxon>Eukaryota</taxon>
        <taxon>Fungi</taxon>
        <taxon>Dikarya</taxon>
        <taxon>Basidiomycota</taxon>
        <taxon>Agaricomycotina</taxon>
        <taxon>Agaricomycetes</taxon>
        <taxon>Polyporales</taxon>
        <taxon>Steccherinaceae</taxon>
        <taxon>Steccherinum</taxon>
    </lineage>
</organism>
<feature type="region of interest" description="Disordered" evidence="1">
    <location>
        <begin position="274"/>
        <end position="328"/>
    </location>
</feature>
<sequence length="328" mass="35398">MGKHSVTRRSKFYTEDEVAQLPFSSIRQCAVRHHISLKLSKTEMIKQLFTKRKHLLIPHNPGSGRPLAKANFLVHVLEGAVGKRNQIPKFDGRDARKRAILSAARSEETTVQARTAYRQVVSETMPAAMGPCGDFGRSLLDASSAQVPDAKKPSRATSKFSTTASVARGSFSYQGGASQRDTSPGTIVRAPGAYSPATPSGMWWTRTNPTTVQGREPTSTPTQYHFSGTAVSPDPVPAASGQRYSSTAVYGLTTPTMARGSASPSHRSQKCFVRGGILPGPLPSIPRRVNPTLAQRPEPTSPFEQSPFSRGGMSIARSPAPSARKTRR</sequence>
<keyword evidence="3" id="KW-1185">Reference proteome</keyword>
<comment type="caution">
    <text evidence="2">The sequence shown here is derived from an EMBL/GenBank/DDBJ whole genome shotgun (WGS) entry which is preliminary data.</text>
</comment>
<evidence type="ECO:0000313" key="3">
    <source>
        <dbReference type="Proteomes" id="UP000292702"/>
    </source>
</evidence>
<feature type="region of interest" description="Disordered" evidence="1">
    <location>
        <begin position="144"/>
        <end position="163"/>
    </location>
</feature>
<evidence type="ECO:0000256" key="1">
    <source>
        <dbReference type="SAM" id="MobiDB-lite"/>
    </source>
</evidence>
<reference evidence="2 3" key="1">
    <citation type="submission" date="2018-11" db="EMBL/GenBank/DDBJ databases">
        <title>Genome assembly of Steccherinum ochraceum LE-BIN_3174, the white-rot fungus of the Steccherinaceae family (The Residual Polyporoid clade, Polyporales, Basidiomycota).</title>
        <authorList>
            <person name="Fedorova T.V."/>
            <person name="Glazunova O.A."/>
            <person name="Landesman E.O."/>
            <person name="Moiseenko K.V."/>
            <person name="Psurtseva N.V."/>
            <person name="Savinova O.S."/>
            <person name="Shakhova N.V."/>
            <person name="Tyazhelova T.V."/>
            <person name="Vasina D.V."/>
        </authorList>
    </citation>
    <scope>NUCLEOTIDE SEQUENCE [LARGE SCALE GENOMIC DNA]</scope>
    <source>
        <strain evidence="2 3">LE-BIN_3174</strain>
    </source>
</reference>
<proteinExistence type="predicted"/>
<gene>
    <name evidence="2" type="ORF">EIP91_000693</name>
</gene>
<dbReference type="AlphaFoldDB" id="A0A4R0RVX6"/>
<dbReference type="EMBL" id="RWJN01000115">
    <property type="protein sequence ID" value="TCD66964.1"/>
    <property type="molecule type" value="Genomic_DNA"/>
</dbReference>